<evidence type="ECO:0008006" key="3">
    <source>
        <dbReference type="Google" id="ProtNLM"/>
    </source>
</evidence>
<gene>
    <name evidence="1" type="ORF">CHARACLAT_001517</name>
</gene>
<accession>A0ABU7CK40</accession>
<evidence type="ECO:0000313" key="2">
    <source>
        <dbReference type="Proteomes" id="UP001352852"/>
    </source>
</evidence>
<comment type="caution">
    <text evidence="1">The sequence shown here is derived from an EMBL/GenBank/DDBJ whole genome shotgun (WGS) entry which is preliminary data.</text>
</comment>
<name>A0ABU7CK40_9TELE</name>
<dbReference type="Proteomes" id="UP001352852">
    <property type="component" value="Unassembled WGS sequence"/>
</dbReference>
<evidence type="ECO:0000313" key="1">
    <source>
        <dbReference type="EMBL" id="MED6263153.1"/>
    </source>
</evidence>
<reference evidence="1 2" key="1">
    <citation type="submission" date="2021-06" db="EMBL/GenBank/DDBJ databases">
        <authorList>
            <person name="Palmer J.M."/>
        </authorList>
    </citation>
    <scope>NUCLEOTIDE SEQUENCE [LARGE SCALE GENOMIC DNA]</scope>
    <source>
        <strain evidence="1 2">CL_MEX2019</strain>
        <tissue evidence="1">Muscle</tissue>
    </source>
</reference>
<sequence length="93" mass="10092">MGSKTAAKDSCASGGHGDICVGIVGLGNLGKQLLFNLLQKTRIKPTQTKISTRNPESADSAYFSIYQQRNAFCFRDFYVSIAECLGHNDTSDL</sequence>
<protein>
    <recommendedName>
        <fullName evidence="3">Pyrroline-5-carboxylate reductase catalytic N-terminal domain-containing protein</fullName>
    </recommendedName>
</protein>
<proteinExistence type="predicted"/>
<keyword evidence="2" id="KW-1185">Reference proteome</keyword>
<organism evidence="1 2">
    <name type="scientific">Characodon lateralis</name>
    <dbReference type="NCBI Taxonomy" id="208331"/>
    <lineage>
        <taxon>Eukaryota</taxon>
        <taxon>Metazoa</taxon>
        <taxon>Chordata</taxon>
        <taxon>Craniata</taxon>
        <taxon>Vertebrata</taxon>
        <taxon>Euteleostomi</taxon>
        <taxon>Actinopterygii</taxon>
        <taxon>Neopterygii</taxon>
        <taxon>Teleostei</taxon>
        <taxon>Neoteleostei</taxon>
        <taxon>Acanthomorphata</taxon>
        <taxon>Ovalentaria</taxon>
        <taxon>Atherinomorphae</taxon>
        <taxon>Cyprinodontiformes</taxon>
        <taxon>Goodeidae</taxon>
        <taxon>Characodon</taxon>
    </lineage>
</organism>
<dbReference type="EMBL" id="JAHUTJ010000055">
    <property type="protein sequence ID" value="MED6263153.1"/>
    <property type="molecule type" value="Genomic_DNA"/>
</dbReference>